<comment type="caution">
    <text evidence="1">The sequence shown here is derived from an EMBL/GenBank/DDBJ whole genome shotgun (WGS) entry which is preliminary data.</text>
</comment>
<evidence type="ECO:0000313" key="1">
    <source>
        <dbReference type="EMBL" id="RBT66116.1"/>
    </source>
</evidence>
<organism evidence="1 2">
    <name type="scientific">Enterococcus hirae</name>
    <dbReference type="NCBI Taxonomy" id="1354"/>
    <lineage>
        <taxon>Bacteria</taxon>
        <taxon>Bacillati</taxon>
        <taxon>Bacillota</taxon>
        <taxon>Bacilli</taxon>
        <taxon>Lactobacillales</taxon>
        <taxon>Enterococcaceae</taxon>
        <taxon>Enterococcus</taxon>
    </lineage>
</organism>
<name>A0AB37I8M3_ENTHR</name>
<feature type="non-terminal residue" evidence="1">
    <location>
        <position position="23"/>
    </location>
</feature>
<evidence type="ECO:0000313" key="2">
    <source>
        <dbReference type="Proteomes" id="UP000253498"/>
    </source>
</evidence>
<dbReference type="EMBL" id="LESJ01000011">
    <property type="protein sequence ID" value="RBT66116.1"/>
    <property type="molecule type" value="Genomic_DNA"/>
</dbReference>
<dbReference type="Proteomes" id="UP000253498">
    <property type="component" value="Unassembled WGS sequence"/>
</dbReference>
<gene>
    <name evidence="1" type="ORF">EB03_02814</name>
</gene>
<reference evidence="1 2" key="1">
    <citation type="submission" date="2015-06" db="EMBL/GenBank/DDBJ databases">
        <title>The Genome Sequence of Enterococcus hirae 88EA1.</title>
        <authorList>
            <consortium name="The Broad Institute Genomics Platform"/>
            <consortium name="The Broad Institute Genome Sequencing Center for Infectious Disease"/>
            <person name="Earl A.M."/>
            <person name="Van Tyne D."/>
            <person name="Lebreton F."/>
            <person name="Saavedra J.T."/>
            <person name="Gilmore M.S."/>
            <person name="Manson McGuire A."/>
            <person name="Clock S."/>
            <person name="Crupain M."/>
            <person name="Rangan U."/>
            <person name="Young S."/>
            <person name="Abouelleil A."/>
            <person name="Cao P."/>
            <person name="Chapman S.B."/>
            <person name="Griggs A."/>
            <person name="Priest M."/>
            <person name="Shea T."/>
            <person name="Wortman J."/>
            <person name="Nusbaum C."/>
            <person name="Birren B."/>
        </authorList>
    </citation>
    <scope>NUCLEOTIDE SEQUENCE [LARGE SCALE GENOMIC DNA]</scope>
    <source>
        <strain evidence="1 2">88EA1</strain>
    </source>
</reference>
<dbReference type="PROSITE" id="PS51257">
    <property type="entry name" value="PROKAR_LIPOPROTEIN"/>
    <property type="match status" value="1"/>
</dbReference>
<dbReference type="AlphaFoldDB" id="A0AB37I8M3"/>
<protein>
    <submittedName>
        <fullName evidence="1">Uncharacterized protein</fullName>
    </submittedName>
</protein>
<sequence length="23" mass="2450">MKAKRLFLLGTILLLGGCSTVSQ</sequence>
<accession>A0AB37I8M3</accession>
<proteinExistence type="predicted"/>